<dbReference type="InterPro" id="IPR013087">
    <property type="entry name" value="Znf_C2H2_type"/>
</dbReference>
<evidence type="ECO:0000256" key="1">
    <source>
        <dbReference type="ARBA" id="ARBA00004123"/>
    </source>
</evidence>
<keyword evidence="13" id="KW-1185">Reference proteome</keyword>
<comment type="subcellular location">
    <subcellularLocation>
        <location evidence="1">Nucleus</location>
    </subcellularLocation>
</comment>
<dbReference type="FunFam" id="3.30.160.60:FF:000358">
    <property type="entry name" value="zinc finger protein 24"/>
    <property type="match status" value="1"/>
</dbReference>
<dbReference type="FunFam" id="3.30.160.60:FF:000446">
    <property type="entry name" value="Zinc finger protein"/>
    <property type="match status" value="1"/>
</dbReference>
<dbReference type="OrthoDB" id="9411774at2759"/>
<dbReference type="SUPFAM" id="SSF57667">
    <property type="entry name" value="beta-beta-alpha zinc fingers"/>
    <property type="match status" value="3"/>
</dbReference>
<evidence type="ECO:0000256" key="6">
    <source>
        <dbReference type="ARBA" id="ARBA00022833"/>
    </source>
</evidence>
<gene>
    <name evidence="14" type="primary">LOC115874481</name>
</gene>
<proteinExistence type="inferred from homology"/>
<feature type="domain" description="C2H2-type" evidence="12">
    <location>
        <begin position="252"/>
        <end position="280"/>
    </location>
</feature>
<evidence type="ECO:0000256" key="8">
    <source>
        <dbReference type="ARBA" id="ARBA00023125"/>
    </source>
</evidence>
<dbReference type="FunFam" id="3.30.160.60:FF:001732">
    <property type="entry name" value="Zgc:162936"/>
    <property type="match status" value="1"/>
</dbReference>
<feature type="domain" description="C2H2-type" evidence="12">
    <location>
        <begin position="281"/>
        <end position="308"/>
    </location>
</feature>
<dbReference type="InParanoid" id="A0A6J2X3C3"/>
<dbReference type="GO" id="GO:0000978">
    <property type="term" value="F:RNA polymerase II cis-regulatory region sequence-specific DNA binding"/>
    <property type="evidence" value="ECO:0007669"/>
    <property type="project" value="TreeGrafter"/>
</dbReference>
<dbReference type="GO" id="GO:0003682">
    <property type="term" value="F:chromatin binding"/>
    <property type="evidence" value="ECO:0007669"/>
    <property type="project" value="UniProtKB-ARBA"/>
</dbReference>
<evidence type="ECO:0000256" key="7">
    <source>
        <dbReference type="ARBA" id="ARBA00023015"/>
    </source>
</evidence>
<feature type="domain" description="C2H2-type" evidence="12">
    <location>
        <begin position="309"/>
        <end position="336"/>
    </location>
</feature>
<organism evidence="13 14">
    <name type="scientific">Sitophilus oryzae</name>
    <name type="common">Rice weevil</name>
    <name type="synonym">Curculio oryzae</name>
    <dbReference type="NCBI Taxonomy" id="7048"/>
    <lineage>
        <taxon>Eukaryota</taxon>
        <taxon>Metazoa</taxon>
        <taxon>Ecdysozoa</taxon>
        <taxon>Arthropoda</taxon>
        <taxon>Hexapoda</taxon>
        <taxon>Insecta</taxon>
        <taxon>Pterygota</taxon>
        <taxon>Neoptera</taxon>
        <taxon>Endopterygota</taxon>
        <taxon>Coleoptera</taxon>
        <taxon>Polyphaga</taxon>
        <taxon>Cucujiformia</taxon>
        <taxon>Curculionidae</taxon>
        <taxon>Dryophthorinae</taxon>
        <taxon>Sitophilus</taxon>
    </lineage>
</organism>
<accession>A0A6J2X3C3</accession>
<evidence type="ECO:0000259" key="12">
    <source>
        <dbReference type="PROSITE" id="PS50157"/>
    </source>
</evidence>
<dbReference type="AlphaFoldDB" id="A0A6J2X3C3"/>
<feature type="domain" description="C2H2-type" evidence="12">
    <location>
        <begin position="365"/>
        <end position="392"/>
    </location>
</feature>
<dbReference type="GO" id="GO:0001228">
    <property type="term" value="F:DNA-binding transcription activator activity, RNA polymerase II-specific"/>
    <property type="evidence" value="ECO:0007669"/>
    <property type="project" value="TreeGrafter"/>
</dbReference>
<dbReference type="Gene3D" id="3.30.160.60">
    <property type="entry name" value="Classic Zinc Finger"/>
    <property type="match status" value="7"/>
</dbReference>
<comment type="similarity">
    <text evidence="2">Belongs to the krueppel C2H2-type zinc-finger protein family.</text>
</comment>
<dbReference type="InterPro" id="IPR036236">
    <property type="entry name" value="Znf_C2H2_sf"/>
</dbReference>
<keyword evidence="4" id="KW-0677">Repeat</keyword>
<dbReference type="GO" id="GO:0000785">
    <property type="term" value="C:chromatin"/>
    <property type="evidence" value="ECO:0007669"/>
    <property type="project" value="UniProtKB-ARBA"/>
</dbReference>
<evidence type="ECO:0000256" key="9">
    <source>
        <dbReference type="ARBA" id="ARBA00023163"/>
    </source>
</evidence>
<keyword evidence="10" id="KW-0539">Nucleus</keyword>
<feature type="domain" description="C2H2-type" evidence="12">
    <location>
        <begin position="337"/>
        <end position="364"/>
    </location>
</feature>
<evidence type="ECO:0000256" key="4">
    <source>
        <dbReference type="ARBA" id="ARBA00022737"/>
    </source>
</evidence>
<dbReference type="PROSITE" id="PS00028">
    <property type="entry name" value="ZINC_FINGER_C2H2_1"/>
    <property type="match status" value="9"/>
</dbReference>
<feature type="domain" description="C2H2-type" evidence="12">
    <location>
        <begin position="37"/>
        <end position="65"/>
    </location>
</feature>
<dbReference type="FunFam" id="3.30.160.60:FF:000690">
    <property type="entry name" value="Zinc finger protein 354C"/>
    <property type="match status" value="1"/>
</dbReference>
<dbReference type="Pfam" id="PF00096">
    <property type="entry name" value="zf-C2H2"/>
    <property type="match status" value="6"/>
</dbReference>
<dbReference type="GO" id="GO:0040029">
    <property type="term" value="P:epigenetic regulation of gene expression"/>
    <property type="evidence" value="ECO:0007669"/>
    <property type="project" value="UniProtKB-ARBA"/>
</dbReference>
<dbReference type="PANTHER" id="PTHR24393:SF15">
    <property type="entry name" value="IP01243P-RELATED"/>
    <property type="match status" value="1"/>
</dbReference>
<dbReference type="GeneID" id="115874481"/>
<dbReference type="GO" id="GO:0005634">
    <property type="term" value="C:nucleus"/>
    <property type="evidence" value="ECO:0007669"/>
    <property type="project" value="UniProtKB-SubCell"/>
</dbReference>
<dbReference type="PANTHER" id="PTHR24393">
    <property type="entry name" value="ZINC FINGER PROTEIN"/>
    <property type="match status" value="1"/>
</dbReference>
<keyword evidence="9" id="KW-0804">Transcription</keyword>
<dbReference type="Proteomes" id="UP000504635">
    <property type="component" value="Unplaced"/>
</dbReference>
<keyword evidence="6" id="KW-0862">Zinc</keyword>
<feature type="domain" description="C2H2-type" evidence="12">
    <location>
        <begin position="224"/>
        <end position="251"/>
    </location>
</feature>
<evidence type="ECO:0000313" key="13">
    <source>
        <dbReference type="Proteomes" id="UP000504635"/>
    </source>
</evidence>
<dbReference type="SMART" id="SM00355">
    <property type="entry name" value="ZnF_C2H2"/>
    <property type="match status" value="9"/>
</dbReference>
<name>A0A6J2X3C3_SITOR</name>
<evidence type="ECO:0000313" key="14">
    <source>
        <dbReference type="RefSeq" id="XP_030745490.1"/>
    </source>
</evidence>
<dbReference type="GO" id="GO:0008270">
    <property type="term" value="F:zinc ion binding"/>
    <property type="evidence" value="ECO:0007669"/>
    <property type="project" value="UniProtKB-KW"/>
</dbReference>
<keyword evidence="8" id="KW-0238">DNA-binding</keyword>
<evidence type="ECO:0000256" key="3">
    <source>
        <dbReference type="ARBA" id="ARBA00022723"/>
    </source>
</evidence>
<dbReference type="FunFam" id="3.30.160.60:FF:001174">
    <property type="entry name" value="zinc finger protein 527 isoform X1"/>
    <property type="match status" value="1"/>
</dbReference>
<feature type="domain" description="C2H2-type" evidence="12">
    <location>
        <begin position="393"/>
        <end position="421"/>
    </location>
</feature>
<evidence type="ECO:0000256" key="5">
    <source>
        <dbReference type="ARBA" id="ARBA00022771"/>
    </source>
</evidence>
<evidence type="ECO:0000256" key="2">
    <source>
        <dbReference type="ARBA" id="ARBA00006991"/>
    </source>
</evidence>
<keyword evidence="5 11" id="KW-0863">Zinc-finger</keyword>
<reference evidence="14" key="1">
    <citation type="submission" date="2025-08" db="UniProtKB">
        <authorList>
            <consortium name="RefSeq"/>
        </authorList>
    </citation>
    <scope>IDENTIFICATION</scope>
    <source>
        <tissue evidence="14">Gonads</tissue>
    </source>
</reference>
<evidence type="ECO:0000256" key="10">
    <source>
        <dbReference type="ARBA" id="ARBA00023242"/>
    </source>
</evidence>
<keyword evidence="7" id="KW-0805">Transcription regulation</keyword>
<evidence type="ECO:0000256" key="11">
    <source>
        <dbReference type="PROSITE-ProRule" id="PRU00042"/>
    </source>
</evidence>
<dbReference type="PROSITE" id="PS50157">
    <property type="entry name" value="ZINC_FINGER_C2H2_2"/>
    <property type="match status" value="8"/>
</dbReference>
<sequence length="428" mass="50475">MEDPESIIPVKKDTLLRNFCSKFLKESVSFENNVYMFECSLCSTKFKTECDISNHITEKHPEIKDDQILFFEDKHKSSKDVNYEGIEEGLALNEDSDIEDQGSIIPGKSDTFLRNFCVASPDSIKKSEHSVSFGNYECSLCSIKYKTERDICRHVNEKHPDIKFDQMRFFDNKLQNNNKNKRAMRKKNSTHRFTVKHMMNKPQQKIDQNIVNKAKFTVEGRVFYKCNECGKNLHSVYTYVWHMRIHTGERPYVCDLCGKQFRVSQGLVRHLKETHERIKNFECDICGRYFSTKRNAEEHRRIHTNERPYVCALCGKSFKQKASLFVHNRSHSTEFAFSCTYCSSKFRAKQSLMTHITRHTGEKPYPCDVCGRSFRIKYELKRHKLVHSDEKPFRCKVCGQSFRQKRYLRNHLKLNHHLANPNELIDNV</sequence>
<protein>
    <submittedName>
        <fullName evidence="14">Zinc finger protein OZF-like</fullName>
    </submittedName>
</protein>
<dbReference type="KEGG" id="soy:115874481"/>
<dbReference type="RefSeq" id="XP_030745490.1">
    <property type="nucleotide sequence ID" value="XM_030889630.1"/>
</dbReference>
<keyword evidence="3" id="KW-0479">Metal-binding</keyword>